<comment type="cofactor">
    <cofactor evidence="1">
        <name>FMN</name>
        <dbReference type="ChEBI" id="CHEBI:58210"/>
    </cofactor>
</comment>
<keyword evidence="3" id="KW-0444">Lipid biosynthesis</keyword>
<keyword evidence="8" id="KW-0521">NADP</keyword>
<dbReference type="GO" id="GO:0006633">
    <property type="term" value="P:fatty acid biosynthetic process"/>
    <property type="evidence" value="ECO:0007669"/>
    <property type="project" value="UniProtKB-KW"/>
</dbReference>
<proteinExistence type="inferred from homology"/>
<feature type="domain" description="NADH:flavin oxidoreductase/NADH oxidase N-terminal" evidence="11">
    <location>
        <begin position="11"/>
        <end position="109"/>
    </location>
</feature>
<evidence type="ECO:0000256" key="8">
    <source>
        <dbReference type="ARBA" id="ARBA00022857"/>
    </source>
</evidence>
<dbReference type="SUPFAM" id="SSF51395">
    <property type="entry name" value="FMN-linked oxidoreductases"/>
    <property type="match status" value="1"/>
</dbReference>
<gene>
    <name evidence="12" type="ORF">LUZ62_090942</name>
</gene>
<dbReference type="PANTHER" id="PTHR22893:SF91">
    <property type="entry name" value="NADPH DEHYDROGENASE 2-RELATED"/>
    <property type="match status" value="1"/>
</dbReference>
<sequence>MDEAIPLITSYKMGKFELSHRVVLAPLTRSRSYNNLPQPHAILYYLQRTTKGGFLIAEATGVSANAQGMKIIPNTPGIWTNEQVEAWKPIVDAVHAKGGVFFCQIWHAG</sequence>
<evidence type="ECO:0000256" key="4">
    <source>
        <dbReference type="ARBA" id="ARBA00022630"/>
    </source>
</evidence>
<dbReference type="GO" id="GO:0010181">
    <property type="term" value="F:FMN binding"/>
    <property type="evidence" value="ECO:0007669"/>
    <property type="project" value="InterPro"/>
</dbReference>
<keyword evidence="7" id="KW-0276">Fatty acid metabolism</keyword>
<dbReference type="PANTHER" id="PTHR22893">
    <property type="entry name" value="NADH OXIDOREDUCTASE-RELATED"/>
    <property type="match status" value="1"/>
</dbReference>
<dbReference type="InterPro" id="IPR001155">
    <property type="entry name" value="OxRdtase_FMN_N"/>
</dbReference>
<evidence type="ECO:0000256" key="7">
    <source>
        <dbReference type="ARBA" id="ARBA00022832"/>
    </source>
</evidence>
<dbReference type="GO" id="GO:0031408">
    <property type="term" value="P:oxylipin biosynthetic process"/>
    <property type="evidence" value="ECO:0007669"/>
    <property type="project" value="UniProtKB-KW"/>
</dbReference>
<evidence type="ECO:0000256" key="3">
    <source>
        <dbReference type="ARBA" id="ARBA00022516"/>
    </source>
</evidence>
<reference evidence="12" key="1">
    <citation type="submission" date="2022-08" db="EMBL/GenBank/DDBJ databases">
        <authorList>
            <person name="Marques A."/>
        </authorList>
    </citation>
    <scope>NUCLEOTIDE SEQUENCE</scope>
    <source>
        <strain evidence="12">RhyPub2mFocal</strain>
        <tissue evidence="12">Leaves</tissue>
    </source>
</reference>
<evidence type="ECO:0000256" key="1">
    <source>
        <dbReference type="ARBA" id="ARBA00001917"/>
    </source>
</evidence>
<dbReference type="GO" id="GO:0016491">
    <property type="term" value="F:oxidoreductase activity"/>
    <property type="evidence" value="ECO:0007669"/>
    <property type="project" value="InterPro"/>
</dbReference>
<dbReference type="InterPro" id="IPR013785">
    <property type="entry name" value="Aldolase_TIM"/>
</dbReference>
<dbReference type="Pfam" id="PF00724">
    <property type="entry name" value="Oxidored_FMN"/>
    <property type="match status" value="1"/>
</dbReference>
<evidence type="ECO:0000256" key="2">
    <source>
        <dbReference type="ARBA" id="ARBA00005979"/>
    </source>
</evidence>
<evidence type="ECO:0000256" key="10">
    <source>
        <dbReference type="ARBA" id="ARBA00023160"/>
    </source>
</evidence>
<evidence type="ECO:0000313" key="12">
    <source>
        <dbReference type="EMBL" id="KAJ4756537.1"/>
    </source>
</evidence>
<keyword evidence="13" id="KW-1185">Reference proteome</keyword>
<keyword evidence="10" id="KW-0275">Fatty acid biosynthesis</keyword>
<keyword evidence="4" id="KW-0285">Flavoprotein</keyword>
<comment type="caution">
    <text evidence="12">The sequence shown here is derived from an EMBL/GenBank/DDBJ whole genome shotgun (WGS) entry which is preliminary data.</text>
</comment>
<keyword evidence="6" id="KW-0925">Oxylipin biosynthesis</keyword>
<protein>
    <submittedName>
        <fullName evidence="12">12-oxophytodienoate reductase-like protein</fullName>
    </submittedName>
</protein>
<dbReference type="Gene3D" id="3.20.20.70">
    <property type="entry name" value="Aldolase class I"/>
    <property type="match status" value="1"/>
</dbReference>
<name>A0AAV8CQ40_9POAL</name>
<evidence type="ECO:0000256" key="9">
    <source>
        <dbReference type="ARBA" id="ARBA00023098"/>
    </source>
</evidence>
<dbReference type="Proteomes" id="UP001140206">
    <property type="component" value="Chromosome 5"/>
</dbReference>
<evidence type="ECO:0000313" key="13">
    <source>
        <dbReference type="Proteomes" id="UP001140206"/>
    </source>
</evidence>
<accession>A0AAV8CQ40</accession>
<evidence type="ECO:0000256" key="5">
    <source>
        <dbReference type="ARBA" id="ARBA00022643"/>
    </source>
</evidence>
<dbReference type="EMBL" id="JAMFTS010000005">
    <property type="protein sequence ID" value="KAJ4756537.1"/>
    <property type="molecule type" value="Genomic_DNA"/>
</dbReference>
<keyword evidence="9" id="KW-0443">Lipid metabolism</keyword>
<comment type="similarity">
    <text evidence="2">Belongs to the NADH:flavin oxidoreductase/NADH oxidase family.</text>
</comment>
<evidence type="ECO:0000259" key="11">
    <source>
        <dbReference type="Pfam" id="PF00724"/>
    </source>
</evidence>
<organism evidence="12 13">
    <name type="scientific">Rhynchospora pubera</name>
    <dbReference type="NCBI Taxonomy" id="906938"/>
    <lineage>
        <taxon>Eukaryota</taxon>
        <taxon>Viridiplantae</taxon>
        <taxon>Streptophyta</taxon>
        <taxon>Embryophyta</taxon>
        <taxon>Tracheophyta</taxon>
        <taxon>Spermatophyta</taxon>
        <taxon>Magnoliopsida</taxon>
        <taxon>Liliopsida</taxon>
        <taxon>Poales</taxon>
        <taxon>Cyperaceae</taxon>
        <taxon>Cyperoideae</taxon>
        <taxon>Rhynchosporeae</taxon>
        <taxon>Rhynchospora</taxon>
    </lineage>
</organism>
<dbReference type="InterPro" id="IPR045247">
    <property type="entry name" value="Oye-like"/>
</dbReference>
<evidence type="ECO:0000256" key="6">
    <source>
        <dbReference type="ARBA" id="ARBA00022767"/>
    </source>
</evidence>
<dbReference type="AlphaFoldDB" id="A0AAV8CQ40"/>
<keyword evidence="5" id="KW-0288">FMN</keyword>